<dbReference type="Gene3D" id="1.10.287.1120">
    <property type="entry name" value="Bipartite methylase S protein"/>
    <property type="match status" value="1"/>
</dbReference>
<dbReference type="SUPFAM" id="SSF116734">
    <property type="entry name" value="DNA methylase specificity domain"/>
    <property type="match status" value="2"/>
</dbReference>
<evidence type="ECO:0000313" key="6">
    <source>
        <dbReference type="EMBL" id="MEA0971128.1"/>
    </source>
</evidence>
<dbReference type="SUPFAM" id="SSF81301">
    <property type="entry name" value="Nucleotidyltransferase"/>
    <property type="match status" value="1"/>
</dbReference>
<dbReference type="Proteomes" id="UP001291687">
    <property type="component" value="Unassembled WGS sequence"/>
</dbReference>
<gene>
    <name evidence="6" type="ORF">Megvenef_01101</name>
</gene>
<dbReference type="RefSeq" id="WP_322777029.1">
    <property type="nucleotide sequence ID" value="NZ_JARJFB010000084.1"/>
</dbReference>
<sequence>MAELDTIDVELKDLKIVKSIFARHLPYKQVWAYGSRVKWTATHTSDLDCVVFGATDSEIADAKEAFDESDIPFEVQLLNWETIPNDFKENIKEQYFILRNNGDWRETTLGEIADITSSKRIFYKEYVGEGVPFYRSKEIIEKHNKGKLSTDLYISEERYEEIKSKFGVPIQGDILLTSVGTLGIPYIVQEKETFYFKDGNLTWLKNIKSNSTSDFLYYWIVSPIGKNTLNSITIGSTQPALTISGLKEANITLPSLPEQKAIASVLSSLDDKIDLLHRQNKTLESIAETLFRQWFIEEAQDDWEEVSLSQLANIICGKTPSKKKPEYFDGNVPFIKIPDMHGNIYITQTADSLTEEGENSQRNKTIPSFSICVSCIATVGLVSMTIAESQTNQQINTIIPYKEIYRYYLFLYMKNSFDLLQAMGSGGTATLNINTSSFSKMNIDKPDDITLENFSDKVSLIFNKILSNQKQIKTLESLRDTLLPKLISGNIRVKYEAAA</sequence>
<dbReference type="Gene3D" id="3.90.220.20">
    <property type="entry name" value="DNA methylase specificity domains"/>
    <property type="match status" value="2"/>
</dbReference>
<dbReference type="CDD" id="cd17251">
    <property type="entry name" value="RMtype1_S_HinAWORF1578P-TRD2-CR2_like"/>
    <property type="match status" value="1"/>
</dbReference>
<dbReference type="CDD" id="cd17289">
    <property type="entry name" value="RMtype1_S_BamJRS5ORF1993P-TRD1-CR1_like"/>
    <property type="match status" value="1"/>
</dbReference>
<comment type="similarity">
    <text evidence="1">Belongs to the type-I restriction system S methylase family.</text>
</comment>
<dbReference type="InterPro" id="IPR044946">
    <property type="entry name" value="Restrct_endonuc_typeI_TRD_sf"/>
</dbReference>
<feature type="domain" description="Polymerase beta nucleotidyltransferase" evidence="5">
    <location>
        <begin position="17"/>
        <end position="94"/>
    </location>
</feature>
<feature type="domain" description="Type I restriction modification DNA specificity" evidence="4">
    <location>
        <begin position="102"/>
        <end position="284"/>
    </location>
</feature>
<dbReference type="Pfam" id="PF01420">
    <property type="entry name" value="Methylase_S"/>
    <property type="match status" value="2"/>
</dbReference>
<dbReference type="InterPro" id="IPR041633">
    <property type="entry name" value="Polbeta"/>
</dbReference>
<dbReference type="InterPro" id="IPR052021">
    <property type="entry name" value="Type-I_RS_S_subunit"/>
</dbReference>
<organism evidence="6 7">
    <name type="scientific">Candidatus Megaera venefica</name>
    <dbReference type="NCBI Taxonomy" id="2055910"/>
    <lineage>
        <taxon>Bacteria</taxon>
        <taxon>Pseudomonadati</taxon>
        <taxon>Pseudomonadota</taxon>
        <taxon>Alphaproteobacteria</taxon>
        <taxon>Rickettsiales</taxon>
        <taxon>Rickettsiaceae</taxon>
        <taxon>Candidatus Megaera</taxon>
    </lineage>
</organism>
<keyword evidence="6" id="KW-0378">Hydrolase</keyword>
<dbReference type="Gene3D" id="3.30.460.10">
    <property type="entry name" value="Beta Polymerase, domain 2"/>
    <property type="match status" value="1"/>
</dbReference>
<dbReference type="InterPro" id="IPR000055">
    <property type="entry name" value="Restrct_endonuc_typeI_TRD"/>
</dbReference>
<keyword evidence="7" id="KW-1185">Reference proteome</keyword>
<comment type="caution">
    <text evidence="6">The sequence shown here is derived from an EMBL/GenBank/DDBJ whole genome shotgun (WGS) entry which is preliminary data.</text>
</comment>
<keyword evidence="6" id="KW-0540">Nuclease</keyword>
<dbReference type="CDD" id="cd05403">
    <property type="entry name" value="NT_KNTase_like"/>
    <property type="match status" value="1"/>
</dbReference>
<name>A0ABU5ND64_9RICK</name>
<evidence type="ECO:0000256" key="2">
    <source>
        <dbReference type="ARBA" id="ARBA00022747"/>
    </source>
</evidence>
<dbReference type="PANTHER" id="PTHR30408:SF13">
    <property type="entry name" value="TYPE I RESTRICTION ENZYME HINDI SPECIFICITY SUBUNIT"/>
    <property type="match status" value="1"/>
</dbReference>
<proteinExistence type="inferred from homology"/>
<dbReference type="PANTHER" id="PTHR30408">
    <property type="entry name" value="TYPE-1 RESTRICTION ENZYME ECOKI SPECIFICITY PROTEIN"/>
    <property type="match status" value="1"/>
</dbReference>
<evidence type="ECO:0000256" key="3">
    <source>
        <dbReference type="ARBA" id="ARBA00023125"/>
    </source>
</evidence>
<keyword evidence="3" id="KW-0238">DNA-binding</keyword>
<evidence type="ECO:0000256" key="1">
    <source>
        <dbReference type="ARBA" id="ARBA00010923"/>
    </source>
</evidence>
<protein>
    <submittedName>
        <fullName evidence="6">Restriction endonuclease subunit S</fullName>
    </submittedName>
</protein>
<dbReference type="InterPro" id="IPR043519">
    <property type="entry name" value="NT_sf"/>
</dbReference>
<reference evidence="6 7" key="1">
    <citation type="submission" date="2023-03" db="EMBL/GenBank/DDBJ databases">
        <title>Host association and intracellularity evolved multiple times independently in the Rickettsiales.</title>
        <authorList>
            <person name="Castelli M."/>
            <person name="Nardi T."/>
            <person name="Gammuto L."/>
            <person name="Bellinzona G."/>
            <person name="Sabaneyeva E."/>
            <person name="Potekhin A."/>
            <person name="Serra V."/>
            <person name="Petroni G."/>
            <person name="Sassera D."/>
        </authorList>
    </citation>
    <scope>NUCLEOTIDE SEQUENCE [LARGE SCALE GENOMIC DNA]</scope>
    <source>
        <strain evidence="6 7">Sr 2-6</strain>
    </source>
</reference>
<keyword evidence="6" id="KW-0255">Endonuclease</keyword>
<feature type="domain" description="Type I restriction modification DNA specificity" evidence="4">
    <location>
        <begin position="301"/>
        <end position="448"/>
    </location>
</feature>
<dbReference type="EMBL" id="JARJFB010000084">
    <property type="protein sequence ID" value="MEA0971128.1"/>
    <property type="molecule type" value="Genomic_DNA"/>
</dbReference>
<evidence type="ECO:0000259" key="5">
    <source>
        <dbReference type="Pfam" id="PF18765"/>
    </source>
</evidence>
<accession>A0ABU5ND64</accession>
<evidence type="ECO:0000313" key="7">
    <source>
        <dbReference type="Proteomes" id="UP001291687"/>
    </source>
</evidence>
<dbReference type="Pfam" id="PF18765">
    <property type="entry name" value="Polbeta"/>
    <property type="match status" value="1"/>
</dbReference>
<keyword evidence="2" id="KW-0680">Restriction system</keyword>
<evidence type="ECO:0000259" key="4">
    <source>
        <dbReference type="Pfam" id="PF01420"/>
    </source>
</evidence>
<dbReference type="GO" id="GO:0004519">
    <property type="term" value="F:endonuclease activity"/>
    <property type="evidence" value="ECO:0007669"/>
    <property type="project" value="UniProtKB-KW"/>
</dbReference>